<reference evidence="1" key="1">
    <citation type="submission" date="2018-02" db="EMBL/GenBank/DDBJ databases">
        <title>Rhizophora mucronata_Transcriptome.</title>
        <authorList>
            <person name="Meera S.P."/>
            <person name="Sreeshan A."/>
            <person name="Augustine A."/>
        </authorList>
    </citation>
    <scope>NUCLEOTIDE SEQUENCE</scope>
    <source>
        <tissue evidence="1">Leaf</tissue>
    </source>
</reference>
<protein>
    <submittedName>
        <fullName evidence="1">LRR-RLK</fullName>
    </submittedName>
</protein>
<evidence type="ECO:0000313" key="1">
    <source>
        <dbReference type="EMBL" id="MBX34646.1"/>
    </source>
</evidence>
<name>A0A2P2MWP4_RHIMU</name>
<accession>A0A2P2MWP4</accession>
<sequence length="17" mass="1942">MTYLNDLAVEVVLKGNY</sequence>
<proteinExistence type="predicted"/>
<dbReference type="EMBL" id="GGEC01054162">
    <property type="protein sequence ID" value="MBX34646.1"/>
    <property type="molecule type" value="Transcribed_RNA"/>
</dbReference>
<dbReference type="AlphaFoldDB" id="A0A2P2MWP4"/>
<organism evidence="1">
    <name type="scientific">Rhizophora mucronata</name>
    <name type="common">Asiatic mangrove</name>
    <dbReference type="NCBI Taxonomy" id="61149"/>
    <lineage>
        <taxon>Eukaryota</taxon>
        <taxon>Viridiplantae</taxon>
        <taxon>Streptophyta</taxon>
        <taxon>Embryophyta</taxon>
        <taxon>Tracheophyta</taxon>
        <taxon>Spermatophyta</taxon>
        <taxon>Magnoliopsida</taxon>
        <taxon>eudicotyledons</taxon>
        <taxon>Gunneridae</taxon>
        <taxon>Pentapetalae</taxon>
        <taxon>rosids</taxon>
        <taxon>fabids</taxon>
        <taxon>Malpighiales</taxon>
        <taxon>Rhizophoraceae</taxon>
        <taxon>Rhizophora</taxon>
    </lineage>
</organism>